<keyword evidence="1" id="KW-1133">Transmembrane helix</keyword>
<dbReference type="AlphaFoldDB" id="A0A0J8G0D2"/>
<feature type="transmembrane region" description="Helical" evidence="1">
    <location>
        <begin position="253"/>
        <end position="281"/>
    </location>
</feature>
<dbReference type="GO" id="GO:0005840">
    <property type="term" value="C:ribosome"/>
    <property type="evidence" value="ECO:0007669"/>
    <property type="project" value="UniProtKB-KW"/>
</dbReference>
<dbReference type="PATRIC" id="fig|1674920.3.peg.2063"/>
<accession>A0A0J8G0D2</accession>
<keyword evidence="3" id="KW-1185">Reference proteome</keyword>
<evidence type="ECO:0000313" key="3">
    <source>
        <dbReference type="Proteomes" id="UP000037551"/>
    </source>
</evidence>
<dbReference type="STRING" id="1674920.ACR52_18395"/>
<evidence type="ECO:0000313" key="2">
    <source>
        <dbReference type="EMBL" id="KMT54113.1"/>
    </source>
</evidence>
<protein>
    <submittedName>
        <fullName evidence="2">SSU ribosomal protein S2p (SAe)</fullName>
    </submittedName>
</protein>
<keyword evidence="1" id="KW-0812">Transmembrane</keyword>
<name>A0A0J8G0D2_9PSED</name>
<keyword evidence="2" id="KW-0687">Ribonucleoprotein</keyword>
<dbReference type="OrthoDB" id="6823140at2"/>
<dbReference type="RefSeq" id="WP_048727337.1">
    <property type="nucleotide sequence ID" value="NZ_LFMW01000012.1"/>
</dbReference>
<dbReference type="Proteomes" id="UP000037551">
    <property type="component" value="Unassembled WGS sequence"/>
</dbReference>
<gene>
    <name evidence="2" type="ORF">ACR52_18395</name>
</gene>
<dbReference type="EMBL" id="LFMW01000012">
    <property type="protein sequence ID" value="KMT54113.1"/>
    <property type="molecule type" value="Genomic_DNA"/>
</dbReference>
<proteinExistence type="predicted"/>
<reference evidence="2 3" key="1">
    <citation type="submission" date="2015-06" db="EMBL/GenBank/DDBJ databases">
        <title>Draft genome sequence of an Antarctic Pseudomonas sp. strain KG01 with full potential for biotechnological applications.</title>
        <authorList>
            <person name="Pavlov M.S."/>
            <person name="Lira F."/>
            <person name="Martinez J.L."/>
            <person name="Marshall S.H."/>
        </authorList>
    </citation>
    <scope>NUCLEOTIDE SEQUENCE [LARGE SCALE GENOMIC DNA]</scope>
    <source>
        <strain evidence="2 3">KG01</strain>
    </source>
</reference>
<organism evidence="2 3">
    <name type="scientific">Pseudomonas fildesensis</name>
    <dbReference type="NCBI Taxonomy" id="1674920"/>
    <lineage>
        <taxon>Bacteria</taxon>
        <taxon>Pseudomonadati</taxon>
        <taxon>Pseudomonadota</taxon>
        <taxon>Gammaproteobacteria</taxon>
        <taxon>Pseudomonadales</taxon>
        <taxon>Pseudomonadaceae</taxon>
        <taxon>Pseudomonas</taxon>
    </lineage>
</organism>
<evidence type="ECO:0000256" key="1">
    <source>
        <dbReference type="SAM" id="Phobius"/>
    </source>
</evidence>
<keyword evidence="2" id="KW-0689">Ribosomal protein</keyword>
<feature type="transmembrane region" description="Helical" evidence="1">
    <location>
        <begin position="287"/>
        <end position="307"/>
    </location>
</feature>
<comment type="caution">
    <text evidence="2">The sequence shown here is derived from an EMBL/GenBank/DDBJ whole genome shotgun (WGS) entry which is preliminary data.</text>
</comment>
<sequence>MQGPYVFINERPLPYLLLKLSLSLNPHTQTKFDILNQHIRNTVVLPGQLVIIPDARTASCTAEEAWLMGSAQNVKHALLAHSAADQFLIKNYDLLQAIMTNASIGIGSASNAWSKHLEAIEKTLEEVSALHKQYLSKGTPASRDEFLTKRRALFAKLDGQLSGMARFGTGLKNEGSIKKMLGISSKSYWQHGEIRRYEETVKRIAKASQMLKKGTYIGIALDVGATALEITEACSTGREQECTRAKYVEGGKLVLGVGGAAFGGYAGMGFGVAVCALVFAIPTVGTSALGCAIVGGALGGVAVGTIGSHAGEQIGTRLYEVSGGGT</sequence>
<keyword evidence="1" id="KW-0472">Membrane</keyword>